<dbReference type="InterPro" id="IPR029063">
    <property type="entry name" value="SAM-dependent_MTases_sf"/>
</dbReference>
<protein>
    <recommendedName>
        <fullName evidence="3">Class I SAM-dependent methyltransferase</fullName>
    </recommendedName>
</protein>
<name>A0A840TZB2_9BACT</name>
<reference evidence="1 2" key="1">
    <citation type="submission" date="2020-08" db="EMBL/GenBank/DDBJ databases">
        <title>Genomic Encyclopedia of Type Strains, Phase IV (KMG-IV): sequencing the most valuable type-strain genomes for metagenomic binning, comparative biology and taxonomic classification.</title>
        <authorList>
            <person name="Goeker M."/>
        </authorList>
    </citation>
    <scope>NUCLEOTIDE SEQUENCE [LARGE SCALE GENOMIC DNA]</scope>
    <source>
        <strain evidence="1 2">DSM 105074</strain>
    </source>
</reference>
<evidence type="ECO:0000313" key="1">
    <source>
        <dbReference type="EMBL" id="MBB5284969.1"/>
    </source>
</evidence>
<dbReference type="AlphaFoldDB" id="A0A840TZB2"/>
<dbReference type="SUPFAM" id="SSF53335">
    <property type="entry name" value="S-adenosyl-L-methionine-dependent methyltransferases"/>
    <property type="match status" value="1"/>
</dbReference>
<proteinExistence type="predicted"/>
<keyword evidence="2" id="KW-1185">Reference proteome</keyword>
<dbReference type="Gene3D" id="3.40.50.150">
    <property type="entry name" value="Vaccinia Virus protein VP39"/>
    <property type="match status" value="1"/>
</dbReference>
<comment type="caution">
    <text evidence="1">The sequence shown here is derived from an EMBL/GenBank/DDBJ whole genome shotgun (WGS) entry which is preliminary data.</text>
</comment>
<dbReference type="RefSeq" id="WP_184174908.1">
    <property type="nucleotide sequence ID" value="NZ_JACHGF010000004.1"/>
</dbReference>
<evidence type="ECO:0000313" key="2">
    <source>
        <dbReference type="Proteomes" id="UP000557307"/>
    </source>
</evidence>
<organism evidence="1 2">
    <name type="scientific">Rhabdobacter roseus</name>
    <dbReference type="NCBI Taxonomy" id="1655419"/>
    <lineage>
        <taxon>Bacteria</taxon>
        <taxon>Pseudomonadati</taxon>
        <taxon>Bacteroidota</taxon>
        <taxon>Cytophagia</taxon>
        <taxon>Cytophagales</taxon>
        <taxon>Cytophagaceae</taxon>
        <taxon>Rhabdobacter</taxon>
    </lineage>
</organism>
<dbReference type="Proteomes" id="UP000557307">
    <property type="component" value="Unassembled WGS sequence"/>
</dbReference>
<dbReference type="Pfam" id="PF13578">
    <property type="entry name" value="Methyltransf_24"/>
    <property type="match status" value="1"/>
</dbReference>
<accession>A0A840TZB2</accession>
<dbReference type="EMBL" id="JACHGF010000004">
    <property type="protein sequence ID" value="MBB5284969.1"/>
    <property type="molecule type" value="Genomic_DNA"/>
</dbReference>
<gene>
    <name evidence="1" type="ORF">HNQ92_003117</name>
</gene>
<sequence length="262" mass="30087">MEYSQAKKAYQNINKIAGWFSEEAAMALALFDEVQKQNQYSGDIFEIGVHHGKSALFLHQFLSDTEDLRICDLFNYQTQNISTSGKGDKVIFLNHLHRVLKRSDITLFEKSSNHLSVKEIGRSYRMFHIDGGHSCQEALSDLELAAEAVHPYGVIILDDPFRSEWPGVTEALIAFLKKSSNFSALLIGFNKLFIVHNNYYNLYASAFDNVAHRSNYALGFPLAYKTVSFLEKDLRCFYIPTYIHKPSLKQRIYIQLKKWGLK</sequence>
<evidence type="ECO:0008006" key="3">
    <source>
        <dbReference type="Google" id="ProtNLM"/>
    </source>
</evidence>